<name>A0A840QKW5_9PSEU</name>
<evidence type="ECO:0000313" key="2">
    <source>
        <dbReference type="EMBL" id="MBB5159663.1"/>
    </source>
</evidence>
<dbReference type="AlphaFoldDB" id="A0A840QKW5"/>
<keyword evidence="1" id="KW-0175">Coiled coil</keyword>
<dbReference type="EMBL" id="JACHIW010000002">
    <property type="protein sequence ID" value="MBB5159663.1"/>
    <property type="molecule type" value="Genomic_DNA"/>
</dbReference>
<reference evidence="2 3" key="1">
    <citation type="submission" date="2020-08" db="EMBL/GenBank/DDBJ databases">
        <title>Sequencing the genomes of 1000 actinobacteria strains.</title>
        <authorList>
            <person name="Klenk H.-P."/>
        </authorList>
    </citation>
    <scope>NUCLEOTIDE SEQUENCE [LARGE SCALE GENOMIC DNA]</scope>
    <source>
        <strain evidence="2 3">DSM 45584</strain>
    </source>
</reference>
<dbReference type="InterPro" id="IPR010296">
    <property type="entry name" value="DUF899_thioredox"/>
</dbReference>
<organism evidence="2 3">
    <name type="scientific">Saccharopolyspora phatthalungensis</name>
    <dbReference type="NCBI Taxonomy" id="664693"/>
    <lineage>
        <taxon>Bacteria</taxon>
        <taxon>Bacillati</taxon>
        <taxon>Actinomycetota</taxon>
        <taxon>Actinomycetes</taxon>
        <taxon>Pseudonocardiales</taxon>
        <taxon>Pseudonocardiaceae</taxon>
        <taxon>Saccharopolyspora</taxon>
    </lineage>
</organism>
<keyword evidence="3" id="KW-1185">Reference proteome</keyword>
<comment type="caution">
    <text evidence="2">The sequence shown here is derived from an EMBL/GenBank/DDBJ whole genome shotgun (WGS) entry which is preliminary data.</text>
</comment>
<proteinExistence type="predicted"/>
<feature type="coiled-coil region" evidence="1">
    <location>
        <begin position="6"/>
        <end position="40"/>
    </location>
</feature>
<accession>A0A840QKW5</accession>
<evidence type="ECO:0000256" key="1">
    <source>
        <dbReference type="SAM" id="Coils"/>
    </source>
</evidence>
<evidence type="ECO:0000313" key="3">
    <source>
        <dbReference type="Proteomes" id="UP000584374"/>
    </source>
</evidence>
<gene>
    <name evidence="2" type="ORF">BJ970_007262</name>
</gene>
<dbReference type="RefSeq" id="WP_184732174.1">
    <property type="nucleotide sequence ID" value="NZ_JACHIW010000002.1"/>
</dbReference>
<sequence length="237" mass="26877">MRQTNLTTESSEYHEAREDLRQAEIDLMRHRERVAELRRELPSGPLLEDYTFEEGPADLDAGDTPTRTVRLSELFTEPGRDLVIYHFMYGKQQTQPCPMCTMWIDGFNGVAPHLAQNIDFAIVAAADLPTLRQHARNRRWTNLRLLSAASNAFKYDLASEDAEGNQDSTVSVFRRDDSGSVRHVYTTHPRMADDIGERGIDLLSPVWHVLDLTPMGRNDWYPSLSYRGVSSGVGPGR</sequence>
<protein>
    <submittedName>
        <fullName evidence="2">Putative dithiol-disulfide oxidoreductase (DUF899 family)</fullName>
    </submittedName>
</protein>
<dbReference type="Gene3D" id="3.40.30.10">
    <property type="entry name" value="Glutaredoxin"/>
    <property type="match status" value="1"/>
</dbReference>
<dbReference type="Pfam" id="PF05988">
    <property type="entry name" value="DUF899"/>
    <property type="match status" value="1"/>
</dbReference>
<dbReference type="Proteomes" id="UP000584374">
    <property type="component" value="Unassembled WGS sequence"/>
</dbReference>